<keyword evidence="2" id="KW-1185">Reference proteome</keyword>
<evidence type="ECO:0000313" key="1">
    <source>
        <dbReference type="EMBL" id="MCW6037697.1"/>
    </source>
</evidence>
<gene>
    <name evidence="1" type="ORF">K4A83_15660</name>
</gene>
<proteinExistence type="predicted"/>
<sequence>MKIWQQVVGGSAIAASLLGGAMFVTNPAPRDYERYATLRLSEYLKENMCTQLPSQFQQFANQCQFLGGVLVDIGRPQLQELIGQQTERENYLFFSVYRTTLAIHSDLPTYEFATIGVLQYFILYSAEQR</sequence>
<dbReference type="EMBL" id="JAIHOM010000084">
    <property type="protein sequence ID" value="MCW6037697.1"/>
    <property type="molecule type" value="Genomic_DNA"/>
</dbReference>
<dbReference type="InterPro" id="IPR025578">
    <property type="entry name" value="DUF4359"/>
</dbReference>
<dbReference type="Pfam" id="PF14271">
    <property type="entry name" value="DUF4359"/>
    <property type="match status" value="1"/>
</dbReference>
<evidence type="ECO:0000313" key="2">
    <source>
        <dbReference type="Proteomes" id="UP001526426"/>
    </source>
</evidence>
<organism evidence="1 2">
    <name type="scientific">Spirulina subsalsa FACHB-351</name>
    <dbReference type="NCBI Taxonomy" id="234711"/>
    <lineage>
        <taxon>Bacteria</taxon>
        <taxon>Bacillati</taxon>
        <taxon>Cyanobacteriota</taxon>
        <taxon>Cyanophyceae</taxon>
        <taxon>Spirulinales</taxon>
        <taxon>Spirulinaceae</taxon>
        <taxon>Spirulina</taxon>
    </lineage>
</organism>
<comment type="caution">
    <text evidence="1">The sequence shown here is derived from an EMBL/GenBank/DDBJ whole genome shotgun (WGS) entry which is preliminary data.</text>
</comment>
<name>A0ABT3L8B2_9CYAN</name>
<accession>A0ABT3L8B2</accession>
<dbReference type="Proteomes" id="UP001526426">
    <property type="component" value="Unassembled WGS sequence"/>
</dbReference>
<protein>
    <submittedName>
        <fullName evidence="1">DUF4359 domain-containing protein</fullName>
    </submittedName>
</protein>
<dbReference type="RefSeq" id="WP_265265559.1">
    <property type="nucleotide sequence ID" value="NZ_JAIHOM010000084.1"/>
</dbReference>
<reference evidence="1 2" key="1">
    <citation type="submission" date="2021-08" db="EMBL/GenBank/DDBJ databases">
        <title>Draft genome sequence of Spirulina subsalsa with high tolerance to salinity and hype-accumulation of phycocyanin.</title>
        <authorList>
            <person name="Pei H."/>
            <person name="Jiang L."/>
        </authorList>
    </citation>
    <scope>NUCLEOTIDE SEQUENCE [LARGE SCALE GENOMIC DNA]</scope>
    <source>
        <strain evidence="1 2">FACHB-351</strain>
    </source>
</reference>